<evidence type="ECO:0000313" key="3">
    <source>
        <dbReference type="EMBL" id="EKX38443.1"/>
    </source>
</evidence>
<dbReference type="PROSITE" id="PS50076">
    <property type="entry name" value="DNAJ_2"/>
    <property type="match status" value="1"/>
</dbReference>
<dbReference type="InterPro" id="IPR051948">
    <property type="entry name" value="Hsp70_co-chaperone_J-domain"/>
</dbReference>
<dbReference type="Pfam" id="PF00226">
    <property type="entry name" value="DnaJ"/>
    <property type="match status" value="1"/>
</dbReference>
<evidence type="ECO:0000256" key="1">
    <source>
        <dbReference type="ARBA" id="ARBA00023186"/>
    </source>
</evidence>
<protein>
    <recommendedName>
        <fullName evidence="2">J domain-containing protein</fullName>
    </recommendedName>
</protein>
<dbReference type="RefSeq" id="XP_005825423.1">
    <property type="nucleotide sequence ID" value="XM_005825366.1"/>
</dbReference>
<evidence type="ECO:0000259" key="2">
    <source>
        <dbReference type="PROSITE" id="PS50076"/>
    </source>
</evidence>
<reference evidence="3 5" key="1">
    <citation type="journal article" date="2012" name="Nature">
        <title>Algal genomes reveal evolutionary mosaicism and the fate of nucleomorphs.</title>
        <authorList>
            <consortium name="DOE Joint Genome Institute"/>
            <person name="Curtis B.A."/>
            <person name="Tanifuji G."/>
            <person name="Burki F."/>
            <person name="Gruber A."/>
            <person name="Irimia M."/>
            <person name="Maruyama S."/>
            <person name="Arias M.C."/>
            <person name="Ball S.G."/>
            <person name="Gile G.H."/>
            <person name="Hirakawa Y."/>
            <person name="Hopkins J.F."/>
            <person name="Kuo A."/>
            <person name="Rensing S.A."/>
            <person name="Schmutz J."/>
            <person name="Symeonidi A."/>
            <person name="Elias M."/>
            <person name="Eveleigh R.J."/>
            <person name="Herman E.K."/>
            <person name="Klute M.J."/>
            <person name="Nakayama T."/>
            <person name="Obornik M."/>
            <person name="Reyes-Prieto A."/>
            <person name="Armbrust E.V."/>
            <person name="Aves S.J."/>
            <person name="Beiko R.G."/>
            <person name="Coutinho P."/>
            <person name="Dacks J.B."/>
            <person name="Durnford D.G."/>
            <person name="Fast N.M."/>
            <person name="Green B.R."/>
            <person name="Grisdale C.J."/>
            <person name="Hempel F."/>
            <person name="Henrissat B."/>
            <person name="Hoppner M.P."/>
            <person name="Ishida K."/>
            <person name="Kim E."/>
            <person name="Koreny L."/>
            <person name="Kroth P.G."/>
            <person name="Liu Y."/>
            <person name="Malik S.B."/>
            <person name="Maier U.G."/>
            <person name="McRose D."/>
            <person name="Mock T."/>
            <person name="Neilson J.A."/>
            <person name="Onodera N.T."/>
            <person name="Poole A.M."/>
            <person name="Pritham E.J."/>
            <person name="Richards T.A."/>
            <person name="Rocap G."/>
            <person name="Roy S.W."/>
            <person name="Sarai C."/>
            <person name="Schaack S."/>
            <person name="Shirato S."/>
            <person name="Slamovits C.H."/>
            <person name="Spencer D.F."/>
            <person name="Suzuki S."/>
            <person name="Worden A.Z."/>
            <person name="Zauner S."/>
            <person name="Barry K."/>
            <person name="Bell C."/>
            <person name="Bharti A.K."/>
            <person name="Crow J.A."/>
            <person name="Grimwood J."/>
            <person name="Kramer R."/>
            <person name="Lindquist E."/>
            <person name="Lucas S."/>
            <person name="Salamov A."/>
            <person name="McFadden G.I."/>
            <person name="Lane C.E."/>
            <person name="Keeling P.J."/>
            <person name="Gray M.W."/>
            <person name="Grigoriev I.V."/>
            <person name="Archibald J.M."/>
        </authorList>
    </citation>
    <scope>NUCLEOTIDE SEQUENCE</scope>
    <source>
        <strain evidence="3 5">CCMP2712</strain>
    </source>
</reference>
<dbReference type="PANTHER" id="PTHR44360">
    <property type="entry name" value="DNAJ HOMOLOG SUBFAMILY B MEMBER 9"/>
    <property type="match status" value="1"/>
</dbReference>
<gene>
    <name evidence="3" type="ORF">GUITHDRAFT_77181</name>
</gene>
<dbReference type="OrthoDB" id="10250354at2759"/>
<name>L1IQB8_GUITC</name>
<evidence type="ECO:0000313" key="5">
    <source>
        <dbReference type="Proteomes" id="UP000011087"/>
    </source>
</evidence>
<reference evidence="4" key="3">
    <citation type="submission" date="2016-03" db="UniProtKB">
        <authorList>
            <consortium name="EnsemblProtists"/>
        </authorList>
    </citation>
    <scope>IDENTIFICATION</scope>
</reference>
<dbReference type="InterPro" id="IPR001623">
    <property type="entry name" value="DnaJ_domain"/>
</dbReference>
<dbReference type="InterPro" id="IPR036869">
    <property type="entry name" value="J_dom_sf"/>
</dbReference>
<sequence length="69" mass="7815">MSDKIADHYSILGLTFGASPEEVKSAHKKLALKYHPDKNKGDENTAKLFMQIQEAYQALSDEKVREAYD</sequence>
<reference evidence="5" key="2">
    <citation type="submission" date="2012-11" db="EMBL/GenBank/DDBJ databases">
        <authorList>
            <person name="Kuo A."/>
            <person name="Curtis B.A."/>
            <person name="Tanifuji G."/>
            <person name="Burki F."/>
            <person name="Gruber A."/>
            <person name="Irimia M."/>
            <person name="Maruyama S."/>
            <person name="Arias M.C."/>
            <person name="Ball S.G."/>
            <person name="Gile G.H."/>
            <person name="Hirakawa Y."/>
            <person name="Hopkins J.F."/>
            <person name="Rensing S.A."/>
            <person name="Schmutz J."/>
            <person name="Symeonidi A."/>
            <person name="Elias M."/>
            <person name="Eveleigh R.J."/>
            <person name="Herman E.K."/>
            <person name="Klute M.J."/>
            <person name="Nakayama T."/>
            <person name="Obornik M."/>
            <person name="Reyes-Prieto A."/>
            <person name="Armbrust E.V."/>
            <person name="Aves S.J."/>
            <person name="Beiko R.G."/>
            <person name="Coutinho P."/>
            <person name="Dacks J.B."/>
            <person name="Durnford D.G."/>
            <person name="Fast N.M."/>
            <person name="Green B.R."/>
            <person name="Grisdale C."/>
            <person name="Hempe F."/>
            <person name="Henrissat B."/>
            <person name="Hoppner M.P."/>
            <person name="Ishida K.-I."/>
            <person name="Kim E."/>
            <person name="Koreny L."/>
            <person name="Kroth P.G."/>
            <person name="Liu Y."/>
            <person name="Malik S.-B."/>
            <person name="Maier U.G."/>
            <person name="McRose D."/>
            <person name="Mock T."/>
            <person name="Neilson J.A."/>
            <person name="Onodera N.T."/>
            <person name="Poole A.M."/>
            <person name="Pritham E.J."/>
            <person name="Richards T.A."/>
            <person name="Rocap G."/>
            <person name="Roy S.W."/>
            <person name="Sarai C."/>
            <person name="Schaack S."/>
            <person name="Shirato S."/>
            <person name="Slamovits C.H."/>
            <person name="Spencer D.F."/>
            <person name="Suzuki S."/>
            <person name="Worden A.Z."/>
            <person name="Zauner S."/>
            <person name="Barry K."/>
            <person name="Bell C."/>
            <person name="Bharti A.K."/>
            <person name="Crow J.A."/>
            <person name="Grimwood J."/>
            <person name="Kramer R."/>
            <person name="Lindquist E."/>
            <person name="Lucas S."/>
            <person name="Salamov A."/>
            <person name="McFadden G.I."/>
            <person name="Lane C.E."/>
            <person name="Keeling P.J."/>
            <person name="Gray M.W."/>
            <person name="Grigoriev I.V."/>
            <person name="Archibald J.M."/>
        </authorList>
    </citation>
    <scope>NUCLEOTIDE SEQUENCE</scope>
    <source>
        <strain evidence="5">CCMP2712</strain>
    </source>
</reference>
<dbReference type="SUPFAM" id="SSF46565">
    <property type="entry name" value="Chaperone J-domain"/>
    <property type="match status" value="1"/>
</dbReference>
<dbReference type="eggNOG" id="KOG0713">
    <property type="taxonomic scope" value="Eukaryota"/>
</dbReference>
<dbReference type="GO" id="GO:0051787">
    <property type="term" value="F:misfolded protein binding"/>
    <property type="evidence" value="ECO:0007669"/>
    <property type="project" value="TreeGrafter"/>
</dbReference>
<proteinExistence type="predicted"/>
<keyword evidence="1" id="KW-0143">Chaperone</keyword>
<accession>L1IQB8</accession>
<feature type="domain" description="J" evidence="2">
    <location>
        <begin position="7"/>
        <end position="69"/>
    </location>
</feature>
<dbReference type="GO" id="GO:0036503">
    <property type="term" value="P:ERAD pathway"/>
    <property type="evidence" value="ECO:0007669"/>
    <property type="project" value="TreeGrafter"/>
</dbReference>
<dbReference type="SMART" id="SM00271">
    <property type="entry name" value="DnaJ"/>
    <property type="match status" value="1"/>
</dbReference>
<dbReference type="GO" id="GO:0051087">
    <property type="term" value="F:protein-folding chaperone binding"/>
    <property type="evidence" value="ECO:0007669"/>
    <property type="project" value="TreeGrafter"/>
</dbReference>
<dbReference type="PRINTS" id="PR00625">
    <property type="entry name" value="JDOMAIN"/>
</dbReference>
<feature type="non-terminal residue" evidence="3">
    <location>
        <position position="69"/>
    </location>
</feature>
<dbReference type="OMA" id="INTEIFM"/>
<dbReference type="AlphaFoldDB" id="L1IQB8"/>
<dbReference type="KEGG" id="gtt:GUITHDRAFT_77181"/>
<dbReference type="EnsemblProtists" id="EKX38443">
    <property type="protein sequence ID" value="EKX38443"/>
    <property type="gene ID" value="GUITHDRAFT_77181"/>
</dbReference>
<dbReference type="Gene3D" id="1.10.287.110">
    <property type="entry name" value="DnaJ domain"/>
    <property type="match status" value="1"/>
</dbReference>
<dbReference type="InterPro" id="IPR018253">
    <property type="entry name" value="DnaJ_domain_CS"/>
</dbReference>
<dbReference type="PaxDb" id="55529-EKX38443"/>
<dbReference type="Proteomes" id="UP000011087">
    <property type="component" value="Unassembled WGS sequence"/>
</dbReference>
<evidence type="ECO:0000313" key="4">
    <source>
        <dbReference type="EnsemblProtists" id="EKX38443"/>
    </source>
</evidence>
<dbReference type="GeneID" id="17295207"/>
<dbReference type="GO" id="GO:0005783">
    <property type="term" value="C:endoplasmic reticulum"/>
    <property type="evidence" value="ECO:0007669"/>
    <property type="project" value="TreeGrafter"/>
</dbReference>
<organism evidence="3">
    <name type="scientific">Guillardia theta (strain CCMP2712)</name>
    <name type="common">Cryptophyte</name>
    <dbReference type="NCBI Taxonomy" id="905079"/>
    <lineage>
        <taxon>Eukaryota</taxon>
        <taxon>Cryptophyceae</taxon>
        <taxon>Pyrenomonadales</taxon>
        <taxon>Geminigeraceae</taxon>
        <taxon>Guillardia</taxon>
    </lineage>
</organism>
<dbReference type="PANTHER" id="PTHR44360:SF1">
    <property type="entry name" value="DNAJ HOMOLOG SUBFAMILY B MEMBER 9"/>
    <property type="match status" value="1"/>
</dbReference>
<dbReference type="PROSITE" id="PS00636">
    <property type="entry name" value="DNAJ_1"/>
    <property type="match status" value="1"/>
</dbReference>
<dbReference type="HOGENOM" id="CLU_017633_18_2_1"/>
<dbReference type="EMBL" id="JH993048">
    <property type="protein sequence ID" value="EKX38443.1"/>
    <property type="molecule type" value="Genomic_DNA"/>
</dbReference>
<dbReference type="CDD" id="cd06257">
    <property type="entry name" value="DnaJ"/>
    <property type="match status" value="1"/>
</dbReference>
<keyword evidence="5" id="KW-1185">Reference proteome</keyword>
<dbReference type="STRING" id="905079.L1IQB8"/>